<comment type="catalytic activity">
    <reaction evidence="6">
        <text>2 reduced [2Fe-2S]-[ferredoxin] + NADP(+) + H(+) = 2 oxidized [2Fe-2S]-[ferredoxin] + NADPH</text>
        <dbReference type="Rhea" id="RHEA:20125"/>
        <dbReference type="Rhea" id="RHEA-COMP:10000"/>
        <dbReference type="Rhea" id="RHEA-COMP:10001"/>
        <dbReference type="ChEBI" id="CHEBI:15378"/>
        <dbReference type="ChEBI" id="CHEBI:33737"/>
        <dbReference type="ChEBI" id="CHEBI:33738"/>
        <dbReference type="ChEBI" id="CHEBI:57783"/>
        <dbReference type="ChEBI" id="CHEBI:58349"/>
        <dbReference type="EC" id="1.18.1.2"/>
    </reaction>
</comment>
<feature type="binding site" evidence="6">
    <location>
        <position position="87"/>
    </location>
    <ligand>
        <name>FAD</name>
        <dbReference type="ChEBI" id="CHEBI:57692"/>
    </ligand>
</feature>
<dbReference type="SUPFAM" id="SSF51905">
    <property type="entry name" value="FAD/NAD(P)-binding domain"/>
    <property type="match status" value="1"/>
</dbReference>
<feature type="binding site" evidence="6">
    <location>
        <position position="278"/>
    </location>
    <ligand>
        <name>FAD</name>
        <dbReference type="ChEBI" id="CHEBI:57692"/>
    </ligand>
</feature>
<feature type="binding site" evidence="6">
    <location>
        <position position="47"/>
    </location>
    <ligand>
        <name>FAD</name>
        <dbReference type="ChEBI" id="CHEBI:57692"/>
    </ligand>
</feature>
<dbReference type="Gene3D" id="3.50.50.60">
    <property type="entry name" value="FAD/NAD(P)-binding domain"/>
    <property type="match status" value="2"/>
</dbReference>
<evidence type="ECO:0000256" key="5">
    <source>
        <dbReference type="ARBA" id="ARBA00023002"/>
    </source>
</evidence>
<dbReference type="EMBL" id="JXJT01000021">
    <property type="protein sequence ID" value="PCS01798.1"/>
    <property type="molecule type" value="Genomic_DNA"/>
</dbReference>
<dbReference type="InterPro" id="IPR022890">
    <property type="entry name" value="Fd--NADP_Rdtase_type_2"/>
</dbReference>
<dbReference type="InterPro" id="IPR023753">
    <property type="entry name" value="FAD/NAD-binding_dom"/>
</dbReference>
<dbReference type="GO" id="GO:0004324">
    <property type="term" value="F:ferredoxin-NADP+ reductase activity"/>
    <property type="evidence" value="ECO:0007669"/>
    <property type="project" value="UniProtKB-UniRule"/>
</dbReference>
<dbReference type="STRING" id="1122154.SAMN02746068_00044"/>
<feature type="domain" description="FAD/NAD(P)-binding" evidence="7">
    <location>
        <begin position="6"/>
        <end position="288"/>
    </location>
</feature>
<evidence type="ECO:0000256" key="2">
    <source>
        <dbReference type="ARBA" id="ARBA00022630"/>
    </source>
</evidence>
<evidence type="ECO:0000313" key="8">
    <source>
        <dbReference type="EMBL" id="PCS01798.1"/>
    </source>
</evidence>
<keyword evidence="11" id="KW-1185">Reference proteome</keyword>
<protein>
    <recommendedName>
        <fullName evidence="6">Ferredoxin--NADP reductase</fullName>
        <shortName evidence="6">FNR</shortName>
        <shortName evidence="6">Fd-NADP(+) reductase</shortName>
        <ecNumber evidence="6">1.18.1.2</ecNumber>
    </recommendedName>
</protein>
<feature type="binding site" evidence="6">
    <location>
        <position position="121"/>
    </location>
    <ligand>
        <name>FAD</name>
        <dbReference type="ChEBI" id="CHEBI:57692"/>
    </ligand>
</feature>
<gene>
    <name evidence="8" type="ORF">RR45_GL001028</name>
    <name evidence="9" type="ORF">SAMN02746068_00044</name>
</gene>
<evidence type="ECO:0000256" key="4">
    <source>
        <dbReference type="ARBA" id="ARBA00022857"/>
    </source>
</evidence>
<dbReference type="PANTHER" id="PTHR48105">
    <property type="entry name" value="THIOREDOXIN REDUCTASE 1-RELATED-RELATED"/>
    <property type="match status" value="1"/>
</dbReference>
<dbReference type="EC" id="1.18.1.2" evidence="6"/>
<comment type="cofactor">
    <cofactor evidence="6">
        <name>FAD</name>
        <dbReference type="ChEBI" id="CHEBI:57692"/>
    </cofactor>
    <text evidence="6">Binds 1 FAD per subunit.</text>
</comment>
<sequence>MTETNYDVVIVGGGPSGLYSSFSCGIRGLKVKLLEARATLGGRIPLYQENIIWDLGGAQGKLASDIANNLLDAAQQFSPDITYNQQVKHIKKEETGFTLTTQSGQEYQSKTVILASALGIIQPRKLKIPDTYENLHYPVSEVINFKAYTGQTVLLYGNPDSLSSYAILLKQVAKSVILVTKKTNFPNTEHFATNVTVLTQVEVSNFASEGDFISAVTLSDGQIIPVSQVLIHLGMKRETNTITFENFELETVDQHGHDFIKNKADTTTSIEGLYVVGDLGSYPDKNYMLAACMTEGSNAAGQAARYLYNTARGQLIVSTHNDVFKTKNIDMVLQYFS</sequence>
<dbReference type="GO" id="GO:0050660">
    <property type="term" value="F:flavin adenine dinucleotide binding"/>
    <property type="evidence" value="ECO:0007669"/>
    <property type="project" value="UniProtKB-UniRule"/>
</dbReference>
<dbReference type="AlphaFoldDB" id="A0A1K2H358"/>
<accession>A0A1K2H358</accession>
<dbReference type="GO" id="GO:0050661">
    <property type="term" value="F:NADP binding"/>
    <property type="evidence" value="ECO:0007669"/>
    <property type="project" value="UniProtKB-UniRule"/>
</dbReference>
<evidence type="ECO:0000256" key="6">
    <source>
        <dbReference type="HAMAP-Rule" id="MF_01685"/>
    </source>
</evidence>
<evidence type="ECO:0000256" key="1">
    <source>
        <dbReference type="ARBA" id="ARBA00011738"/>
    </source>
</evidence>
<evidence type="ECO:0000256" key="3">
    <source>
        <dbReference type="ARBA" id="ARBA00022827"/>
    </source>
</evidence>
<evidence type="ECO:0000313" key="9">
    <source>
        <dbReference type="EMBL" id="SFZ70063.1"/>
    </source>
</evidence>
<dbReference type="Pfam" id="PF07992">
    <property type="entry name" value="Pyr_redox_2"/>
    <property type="match status" value="1"/>
</dbReference>
<feature type="binding site" evidence="6">
    <location>
        <position position="319"/>
    </location>
    <ligand>
        <name>FAD</name>
        <dbReference type="ChEBI" id="CHEBI:57692"/>
    </ligand>
</feature>
<dbReference type="EMBL" id="FPKS01000001">
    <property type="protein sequence ID" value="SFZ70063.1"/>
    <property type="molecule type" value="Genomic_DNA"/>
</dbReference>
<proteinExistence type="inferred from homology"/>
<dbReference type="Proteomes" id="UP000218979">
    <property type="component" value="Unassembled WGS sequence"/>
</dbReference>
<comment type="subunit">
    <text evidence="1 6">Homodimer.</text>
</comment>
<dbReference type="PRINTS" id="PR00368">
    <property type="entry name" value="FADPNR"/>
</dbReference>
<dbReference type="PRINTS" id="PR00469">
    <property type="entry name" value="PNDRDTASEII"/>
</dbReference>
<name>A0A1K2H358_9LACT</name>
<keyword evidence="2 6" id="KW-0285">Flavoprotein</keyword>
<evidence type="ECO:0000313" key="10">
    <source>
        <dbReference type="Proteomes" id="UP000185655"/>
    </source>
</evidence>
<feature type="binding site" evidence="6">
    <location>
        <position position="16"/>
    </location>
    <ligand>
        <name>FAD</name>
        <dbReference type="ChEBI" id="CHEBI:57692"/>
    </ligand>
</feature>
<evidence type="ECO:0000313" key="11">
    <source>
        <dbReference type="Proteomes" id="UP000218979"/>
    </source>
</evidence>
<dbReference type="OrthoDB" id="9806179at2"/>
<organism evidence="9 10">
    <name type="scientific">Pseudolactococcus chungangensis CAU 28 = DSM 22330</name>
    <dbReference type="NCBI Taxonomy" id="1122154"/>
    <lineage>
        <taxon>Bacteria</taxon>
        <taxon>Bacillati</taxon>
        <taxon>Bacillota</taxon>
        <taxon>Bacilli</taxon>
        <taxon>Lactobacillales</taxon>
        <taxon>Streptococcaceae</taxon>
        <taxon>Pseudolactococcus</taxon>
    </lineage>
</organism>
<keyword evidence="3 6" id="KW-0274">FAD</keyword>
<comment type="similarity">
    <text evidence="6">Belongs to the ferredoxin--NADP reductase type 2 family.</text>
</comment>
<comment type="caution">
    <text evidence="6">Lacks conserved residue(s) required for the propagation of feature annotation.</text>
</comment>
<reference evidence="9 10" key="2">
    <citation type="submission" date="2016-11" db="EMBL/GenBank/DDBJ databases">
        <authorList>
            <person name="Jaros S."/>
            <person name="Januszkiewicz K."/>
            <person name="Wedrychowicz H."/>
        </authorList>
    </citation>
    <scope>NUCLEOTIDE SEQUENCE [LARGE SCALE GENOMIC DNA]</scope>
    <source>
        <strain evidence="9 10">DSM 22330</strain>
    </source>
</reference>
<dbReference type="Proteomes" id="UP000185655">
    <property type="component" value="Unassembled WGS sequence"/>
</dbReference>
<keyword evidence="5 6" id="KW-0560">Oxidoreductase</keyword>
<dbReference type="RefSeq" id="WP_072353398.1">
    <property type="nucleotide sequence ID" value="NZ_FPKS01000001.1"/>
</dbReference>
<keyword evidence="4 6" id="KW-0521">NADP</keyword>
<dbReference type="InterPro" id="IPR036188">
    <property type="entry name" value="FAD/NAD-bd_sf"/>
</dbReference>
<feature type="binding site" evidence="6">
    <location>
        <position position="35"/>
    </location>
    <ligand>
        <name>FAD</name>
        <dbReference type="ChEBI" id="CHEBI:57692"/>
    </ligand>
</feature>
<evidence type="ECO:0000259" key="7">
    <source>
        <dbReference type="Pfam" id="PF07992"/>
    </source>
</evidence>
<dbReference type="HAMAP" id="MF_01685">
    <property type="entry name" value="FENR2"/>
    <property type="match status" value="1"/>
</dbReference>
<reference evidence="8 11" key="1">
    <citation type="submission" date="2014-12" db="EMBL/GenBank/DDBJ databases">
        <title>Draft genome sequences of 10 type strains of Lactococcus.</title>
        <authorList>
            <person name="Sun Z."/>
            <person name="Zhong Z."/>
            <person name="Liu W."/>
            <person name="Zhang W."/>
            <person name="Zhang H."/>
        </authorList>
    </citation>
    <scope>NUCLEOTIDE SEQUENCE [LARGE SCALE GENOMIC DNA]</scope>
    <source>
        <strain evidence="8 11">DSM 22330</strain>
    </source>
</reference>
<dbReference type="InterPro" id="IPR050097">
    <property type="entry name" value="Ferredoxin-NADP_redctase_2"/>
</dbReference>